<gene>
    <name evidence="1" type="ORF">ABH943_002427</name>
</gene>
<dbReference type="Proteomes" id="UP001620514">
    <property type="component" value="Unassembled WGS sequence"/>
</dbReference>
<proteinExistence type="predicted"/>
<sequence length="55" mass="5930">MLLRAIIRAERQVWRYQACAASLCADNATGILSMKRGAQSVIIIKGTALKANAPD</sequence>
<protein>
    <submittedName>
        <fullName evidence="1">Uncharacterized protein</fullName>
    </submittedName>
</protein>
<dbReference type="EMBL" id="JBIYDN010000006">
    <property type="protein sequence ID" value="MFK4442411.1"/>
    <property type="molecule type" value="Genomic_DNA"/>
</dbReference>
<reference evidence="1 2" key="2">
    <citation type="submission" date="2024-11" db="EMBL/GenBank/DDBJ databases">
        <title>Using genomics to understand microbial adaptation to soil warming.</title>
        <authorList>
            <person name="Deangelis K.M. PhD."/>
        </authorList>
    </citation>
    <scope>NUCLEOTIDE SEQUENCE [LARGE SCALE GENOMIC DNA]</scope>
    <source>
        <strain evidence="1 2">GAS97</strain>
    </source>
</reference>
<reference evidence="1 2" key="1">
    <citation type="submission" date="2024-10" db="EMBL/GenBank/DDBJ databases">
        <authorList>
            <person name="Deangelis K."/>
            <person name="Huntemann M."/>
            <person name="Clum A."/>
            <person name="Wang J."/>
            <person name="Palaniappan K."/>
            <person name="Ritter S."/>
            <person name="Chen I.-M."/>
            <person name="Stamatis D."/>
            <person name="Reddy T."/>
            <person name="O'Malley R."/>
            <person name="Daum C."/>
            <person name="Ng V."/>
            <person name="Ivanova N."/>
            <person name="Kyrpides N."/>
            <person name="Woyke T."/>
        </authorList>
    </citation>
    <scope>NUCLEOTIDE SEQUENCE [LARGE SCALE GENOMIC DNA]</scope>
    <source>
        <strain evidence="1 2">GAS97</strain>
    </source>
</reference>
<comment type="caution">
    <text evidence="1">The sequence shown here is derived from an EMBL/GenBank/DDBJ whole genome shotgun (WGS) entry which is preliminary data.</text>
</comment>
<organism evidence="1 2">
    <name type="scientific">Caballeronia udeis</name>
    <dbReference type="NCBI Taxonomy" id="1232866"/>
    <lineage>
        <taxon>Bacteria</taxon>
        <taxon>Pseudomonadati</taxon>
        <taxon>Pseudomonadota</taxon>
        <taxon>Betaproteobacteria</taxon>
        <taxon>Burkholderiales</taxon>
        <taxon>Burkholderiaceae</taxon>
        <taxon>Caballeronia</taxon>
    </lineage>
</organism>
<keyword evidence="2" id="KW-1185">Reference proteome</keyword>
<evidence type="ECO:0000313" key="1">
    <source>
        <dbReference type="EMBL" id="MFK4442411.1"/>
    </source>
</evidence>
<evidence type="ECO:0000313" key="2">
    <source>
        <dbReference type="Proteomes" id="UP001620514"/>
    </source>
</evidence>
<name>A0ABW8MI41_9BURK</name>
<accession>A0ABW8MI41</accession>